<dbReference type="KEGG" id="mng:MNEG_11318"/>
<dbReference type="RefSeq" id="XP_013895664.1">
    <property type="nucleotide sequence ID" value="XM_014040210.1"/>
</dbReference>
<organism evidence="2 3">
    <name type="scientific">Monoraphidium neglectum</name>
    <dbReference type="NCBI Taxonomy" id="145388"/>
    <lineage>
        <taxon>Eukaryota</taxon>
        <taxon>Viridiplantae</taxon>
        <taxon>Chlorophyta</taxon>
        <taxon>core chlorophytes</taxon>
        <taxon>Chlorophyceae</taxon>
        <taxon>CS clade</taxon>
        <taxon>Sphaeropleales</taxon>
        <taxon>Selenastraceae</taxon>
        <taxon>Monoraphidium</taxon>
    </lineage>
</organism>
<evidence type="ECO:0000313" key="2">
    <source>
        <dbReference type="EMBL" id="KIY96644.1"/>
    </source>
</evidence>
<feature type="signal peptide" evidence="1">
    <location>
        <begin position="1"/>
        <end position="23"/>
    </location>
</feature>
<dbReference type="Proteomes" id="UP000054498">
    <property type="component" value="Unassembled WGS sequence"/>
</dbReference>
<dbReference type="AlphaFoldDB" id="A0A0D2LZ58"/>
<dbReference type="GeneID" id="25728568"/>
<dbReference type="EMBL" id="KK102907">
    <property type="protein sequence ID" value="KIY96644.1"/>
    <property type="molecule type" value="Genomic_DNA"/>
</dbReference>
<evidence type="ECO:0000256" key="1">
    <source>
        <dbReference type="SAM" id="SignalP"/>
    </source>
</evidence>
<gene>
    <name evidence="2" type="ORF">MNEG_11318</name>
</gene>
<keyword evidence="3" id="KW-1185">Reference proteome</keyword>
<reference evidence="2 3" key="1">
    <citation type="journal article" date="2013" name="BMC Genomics">
        <title>Reconstruction of the lipid metabolism for the microalga Monoraphidium neglectum from its genome sequence reveals characteristics suitable for biofuel production.</title>
        <authorList>
            <person name="Bogen C."/>
            <person name="Al-Dilaimi A."/>
            <person name="Albersmeier A."/>
            <person name="Wichmann J."/>
            <person name="Grundmann M."/>
            <person name="Rupp O."/>
            <person name="Lauersen K.J."/>
            <person name="Blifernez-Klassen O."/>
            <person name="Kalinowski J."/>
            <person name="Goesmann A."/>
            <person name="Mussgnug J.H."/>
            <person name="Kruse O."/>
        </authorList>
    </citation>
    <scope>NUCLEOTIDE SEQUENCE [LARGE SCALE GENOMIC DNA]</scope>
    <source>
        <strain evidence="2 3">SAG 48.87</strain>
    </source>
</reference>
<accession>A0A0D2LZ58</accession>
<keyword evidence="1" id="KW-0732">Signal</keyword>
<feature type="chain" id="PRO_5002246610" evidence="1">
    <location>
        <begin position="24"/>
        <end position="146"/>
    </location>
</feature>
<protein>
    <submittedName>
        <fullName evidence="2">Uncharacterized protein</fullName>
    </submittedName>
</protein>
<proteinExistence type="predicted"/>
<evidence type="ECO:0000313" key="3">
    <source>
        <dbReference type="Proteomes" id="UP000054498"/>
    </source>
</evidence>
<name>A0A0D2LZ58_9CHLO</name>
<sequence>MRAATAAAALVATVLLLAGAADAAGIKKIALLAVKNPQDKTQATAVKDALSASWAKFTAANPTSGITFWVAIKDKSVLPAPADGKKWEGKKDAAAGTYVRYDVAAIWKFPSAEAFSAYSAWKKANSNKDAWKALPIANKAGFVAAA</sequence>